<keyword evidence="2" id="KW-0472">Membrane</keyword>
<accession>A0AAN7JV20</accession>
<evidence type="ECO:0000256" key="2">
    <source>
        <dbReference type="SAM" id="Phobius"/>
    </source>
</evidence>
<feature type="region of interest" description="Disordered" evidence="1">
    <location>
        <begin position="183"/>
        <end position="215"/>
    </location>
</feature>
<feature type="transmembrane region" description="Helical" evidence="2">
    <location>
        <begin position="122"/>
        <end position="148"/>
    </location>
</feature>
<evidence type="ECO:0000256" key="1">
    <source>
        <dbReference type="SAM" id="MobiDB-lite"/>
    </source>
</evidence>
<evidence type="ECO:0008006" key="5">
    <source>
        <dbReference type="Google" id="ProtNLM"/>
    </source>
</evidence>
<evidence type="ECO:0000313" key="3">
    <source>
        <dbReference type="EMBL" id="KAK4751298.1"/>
    </source>
</evidence>
<protein>
    <recommendedName>
        <fullName evidence="5">DUF2062 domain-containing protein</fullName>
    </recommendedName>
</protein>
<proteinExistence type="predicted"/>
<evidence type="ECO:0000313" key="4">
    <source>
        <dbReference type="Proteomes" id="UP001345219"/>
    </source>
</evidence>
<keyword evidence="2" id="KW-0812">Transmembrane</keyword>
<gene>
    <name evidence="3" type="ORF">SAY87_004780</name>
</gene>
<dbReference type="PANTHER" id="PTHR35102:SF1">
    <property type="entry name" value="E3 UBIQUITIN-PROTEIN LIGASE"/>
    <property type="match status" value="1"/>
</dbReference>
<dbReference type="EMBL" id="JAXIOK010000017">
    <property type="protein sequence ID" value="KAK4751298.1"/>
    <property type="molecule type" value="Genomic_DNA"/>
</dbReference>
<sequence length="321" mass="34145">MATPRAGTTNWFHKKIVDPLIQILHRGAEPRQLAFSSALGITLGVFPICGVTVFLCGMAIALLGNLCHSPSVMLFNFIATPIELSLIVPFLRFGEAISGGPHFPLTSDALKRVLTGQASREVLLSILHAIIGWAVAAPFIVATLYMIFLPCFKLLISKFSTQPPSPKVRDGNIFEGSIKGQLPDSAKGTAADFQKGGEGSRRFSGGKVKAQPAYSAREVTNPTPVSLLPGPFLVSPIAPTSHQAPVVISTATVPSSSTGHIWAFQKSAATPGPPTSPALIPPSSWPPSNIPEAAESPSYLQRSGRSRSGDHFRNSHIQRSR</sequence>
<dbReference type="Proteomes" id="UP001345219">
    <property type="component" value="Chromosome 4"/>
</dbReference>
<feature type="region of interest" description="Disordered" evidence="1">
    <location>
        <begin position="266"/>
        <end position="321"/>
    </location>
</feature>
<name>A0AAN7JV20_9MYRT</name>
<organism evidence="3 4">
    <name type="scientific">Trapa incisa</name>
    <dbReference type="NCBI Taxonomy" id="236973"/>
    <lineage>
        <taxon>Eukaryota</taxon>
        <taxon>Viridiplantae</taxon>
        <taxon>Streptophyta</taxon>
        <taxon>Embryophyta</taxon>
        <taxon>Tracheophyta</taxon>
        <taxon>Spermatophyta</taxon>
        <taxon>Magnoliopsida</taxon>
        <taxon>eudicotyledons</taxon>
        <taxon>Gunneridae</taxon>
        <taxon>Pentapetalae</taxon>
        <taxon>rosids</taxon>
        <taxon>malvids</taxon>
        <taxon>Myrtales</taxon>
        <taxon>Lythraceae</taxon>
        <taxon>Trapa</taxon>
    </lineage>
</organism>
<comment type="caution">
    <text evidence="3">The sequence shown here is derived from an EMBL/GenBank/DDBJ whole genome shotgun (WGS) entry which is preliminary data.</text>
</comment>
<feature type="transmembrane region" description="Helical" evidence="2">
    <location>
        <begin position="72"/>
        <end position="91"/>
    </location>
</feature>
<dbReference type="PANTHER" id="PTHR35102">
    <property type="entry name" value="E3 UBIQUITIN-PROTEIN LIGASE"/>
    <property type="match status" value="1"/>
</dbReference>
<keyword evidence="2" id="KW-1133">Transmembrane helix</keyword>
<feature type="compositionally biased region" description="Pro residues" evidence="1">
    <location>
        <begin position="271"/>
        <end position="289"/>
    </location>
</feature>
<dbReference type="AlphaFoldDB" id="A0AAN7JV20"/>
<reference evidence="3 4" key="1">
    <citation type="journal article" date="2023" name="Hortic Res">
        <title>Pangenome of water caltrop reveals structural variations and asymmetric subgenome divergence after allopolyploidization.</title>
        <authorList>
            <person name="Zhang X."/>
            <person name="Chen Y."/>
            <person name="Wang L."/>
            <person name="Yuan Y."/>
            <person name="Fang M."/>
            <person name="Shi L."/>
            <person name="Lu R."/>
            <person name="Comes H.P."/>
            <person name="Ma Y."/>
            <person name="Chen Y."/>
            <person name="Huang G."/>
            <person name="Zhou Y."/>
            <person name="Zheng Z."/>
            <person name="Qiu Y."/>
        </authorList>
    </citation>
    <scope>NUCLEOTIDE SEQUENCE [LARGE SCALE GENOMIC DNA]</scope>
    <source>
        <tissue evidence="3">Roots</tissue>
    </source>
</reference>
<keyword evidence="4" id="KW-1185">Reference proteome</keyword>
<feature type="transmembrane region" description="Helical" evidence="2">
    <location>
        <begin position="33"/>
        <end position="60"/>
    </location>
</feature>